<dbReference type="EMBL" id="UOFC01000206">
    <property type="protein sequence ID" value="VAW48381.1"/>
    <property type="molecule type" value="Genomic_DNA"/>
</dbReference>
<evidence type="ECO:0000256" key="7">
    <source>
        <dbReference type="ARBA" id="ARBA00023002"/>
    </source>
</evidence>
<evidence type="ECO:0000256" key="5">
    <source>
        <dbReference type="ARBA" id="ARBA00022741"/>
    </source>
</evidence>
<comment type="subcellular location">
    <subcellularLocation>
        <location evidence="2">Membrane</location>
        <topology evidence="2">Peripheral membrane protein</topology>
    </subcellularLocation>
</comment>
<evidence type="ECO:0000256" key="6">
    <source>
        <dbReference type="ARBA" id="ARBA00022827"/>
    </source>
</evidence>
<comment type="cofactor">
    <cofactor evidence="1">
        <name>FAD</name>
        <dbReference type="ChEBI" id="CHEBI:57692"/>
    </cofactor>
</comment>
<evidence type="ECO:0000256" key="1">
    <source>
        <dbReference type="ARBA" id="ARBA00001974"/>
    </source>
</evidence>
<keyword evidence="8" id="KW-0472">Membrane</keyword>
<keyword evidence="7" id="KW-0560">Oxidoreductase</keyword>
<accession>A0A3B0VZC2</accession>
<evidence type="ECO:0000313" key="10">
    <source>
        <dbReference type="EMBL" id="VAW48381.1"/>
    </source>
</evidence>
<keyword evidence="4" id="KW-0874">Quinone</keyword>
<dbReference type="GO" id="GO:0003955">
    <property type="term" value="F:NAD(P)H dehydrogenase (quinone) activity"/>
    <property type="evidence" value="ECO:0007669"/>
    <property type="project" value="TreeGrafter"/>
</dbReference>
<dbReference type="AlphaFoldDB" id="A0A3B0VZC2"/>
<keyword evidence="6" id="KW-0274">FAD</keyword>
<protein>
    <submittedName>
        <fullName evidence="10">Sulfide:quinone oxidoreductase, Type I</fullName>
    </submittedName>
</protein>
<dbReference type="PANTHER" id="PTHR42913:SF6">
    <property type="entry name" value="SULFIDE-QUINONE REDUCTASE"/>
    <property type="match status" value="1"/>
</dbReference>
<organism evidence="10">
    <name type="scientific">hydrothermal vent metagenome</name>
    <dbReference type="NCBI Taxonomy" id="652676"/>
    <lineage>
        <taxon>unclassified sequences</taxon>
        <taxon>metagenomes</taxon>
        <taxon>ecological metagenomes</taxon>
    </lineage>
</organism>
<name>A0A3B0VZC2_9ZZZZ</name>
<dbReference type="InterPro" id="IPR023753">
    <property type="entry name" value="FAD/NAD-binding_dom"/>
</dbReference>
<gene>
    <name evidence="10" type="ORF">MNBD_GAMMA03-949</name>
</gene>
<dbReference type="GO" id="GO:0000166">
    <property type="term" value="F:nucleotide binding"/>
    <property type="evidence" value="ECO:0007669"/>
    <property type="project" value="UniProtKB-KW"/>
</dbReference>
<dbReference type="SUPFAM" id="SSF51905">
    <property type="entry name" value="FAD/NAD(P)-binding domain"/>
    <property type="match status" value="1"/>
</dbReference>
<feature type="domain" description="FAD/NAD(P)-binding" evidence="9">
    <location>
        <begin position="3"/>
        <end position="311"/>
    </location>
</feature>
<evidence type="ECO:0000256" key="2">
    <source>
        <dbReference type="ARBA" id="ARBA00004170"/>
    </source>
</evidence>
<keyword evidence="5" id="KW-0547">Nucleotide-binding</keyword>
<keyword evidence="3" id="KW-0285">Flavoprotein</keyword>
<evidence type="ECO:0000256" key="8">
    <source>
        <dbReference type="ARBA" id="ARBA00023136"/>
    </source>
</evidence>
<evidence type="ECO:0000256" key="3">
    <source>
        <dbReference type="ARBA" id="ARBA00022630"/>
    </source>
</evidence>
<proteinExistence type="predicted"/>
<dbReference type="InterPro" id="IPR036188">
    <property type="entry name" value="FAD/NAD-bd_sf"/>
</dbReference>
<dbReference type="Pfam" id="PF07992">
    <property type="entry name" value="Pyr_redox_2"/>
    <property type="match status" value="1"/>
</dbReference>
<sequence>MATVVVIGASTGGLPMSYDLRKHLDKGHTVKVVSAVEEFNFIPSNPWVAVGWRKPEEISFKLEPYLTRKGIEFYHQTCTAINPIENKITLGDGSEMAYDYLVLATGPTLAFHEVEGLGPKSQGGYTTSICTTPHATEAFEQWEAFCNDPGPIVVGAVQGASCFGPAYEFAMIMETDLRKRKIRNQVPMTFVTAEPYIGHLGLGGVGDSQGLMESEMRQRHIKWICNAKVTKITDGLMFVDEHNRLGEVIQQHALPFKYSMMLPAFKGSKFLQNMVDADPEKMGGAFVNPRGFVKVDQFSRNPTYHNIYALGVGIAIAPVDSSCPVPCGTPKTGLMIESMVSAVCQNIQNNLSGIDANAEPTWNAFCLADLGDTGVAFIALPQIPPRNLTWAKKGKWVHLAKIAFEKYFIRNMKAGVTEPVYQKYVLKMMGIHRLKSDDK</sequence>
<dbReference type="Gene3D" id="3.50.50.100">
    <property type="match status" value="1"/>
</dbReference>
<dbReference type="PANTHER" id="PTHR42913">
    <property type="entry name" value="APOPTOSIS-INDUCING FACTOR 1"/>
    <property type="match status" value="1"/>
</dbReference>
<dbReference type="InterPro" id="IPR051169">
    <property type="entry name" value="NADH-Q_oxidoreductase"/>
</dbReference>
<reference evidence="10" key="1">
    <citation type="submission" date="2018-06" db="EMBL/GenBank/DDBJ databases">
        <authorList>
            <person name="Zhirakovskaya E."/>
        </authorList>
    </citation>
    <scope>NUCLEOTIDE SEQUENCE</scope>
</reference>
<evidence type="ECO:0000259" key="9">
    <source>
        <dbReference type="Pfam" id="PF07992"/>
    </source>
</evidence>
<dbReference type="GO" id="GO:0019646">
    <property type="term" value="P:aerobic electron transport chain"/>
    <property type="evidence" value="ECO:0007669"/>
    <property type="project" value="TreeGrafter"/>
</dbReference>
<evidence type="ECO:0000256" key="4">
    <source>
        <dbReference type="ARBA" id="ARBA00022719"/>
    </source>
</evidence>
<dbReference type="FunFam" id="3.50.50.100:FF:000017">
    <property type="entry name" value="Sulfide-quinone reductase"/>
    <property type="match status" value="1"/>
</dbReference>
<dbReference type="GO" id="GO:0016020">
    <property type="term" value="C:membrane"/>
    <property type="evidence" value="ECO:0007669"/>
    <property type="project" value="UniProtKB-SubCell"/>
</dbReference>
<dbReference type="GO" id="GO:0048038">
    <property type="term" value="F:quinone binding"/>
    <property type="evidence" value="ECO:0007669"/>
    <property type="project" value="UniProtKB-KW"/>
</dbReference>